<comment type="caution">
    <text evidence="3">The sequence shown here is derived from an EMBL/GenBank/DDBJ whole genome shotgun (WGS) entry which is preliminary data.</text>
</comment>
<evidence type="ECO:0000256" key="1">
    <source>
        <dbReference type="SAM" id="Phobius"/>
    </source>
</evidence>
<evidence type="ECO:0000313" key="4">
    <source>
        <dbReference type="Proteomes" id="UP001500013"/>
    </source>
</evidence>
<protein>
    <recommendedName>
        <fullName evidence="2">LytR/CpsA/Psr regulator C-terminal domain-containing protein</fullName>
    </recommendedName>
</protein>
<dbReference type="Proteomes" id="UP001500013">
    <property type="component" value="Unassembled WGS sequence"/>
</dbReference>
<keyword evidence="1" id="KW-0812">Transmembrane</keyword>
<keyword evidence="1" id="KW-1133">Transmembrane helix</keyword>
<dbReference type="EMBL" id="BAAAPU010000011">
    <property type="protein sequence ID" value="GAA1991411.1"/>
    <property type="molecule type" value="Genomic_DNA"/>
</dbReference>
<keyword evidence="4" id="KW-1185">Reference proteome</keyword>
<keyword evidence="1" id="KW-0472">Membrane</keyword>
<accession>A0ABP5E479</accession>
<proteinExistence type="predicted"/>
<evidence type="ECO:0000313" key="3">
    <source>
        <dbReference type="EMBL" id="GAA1991411.1"/>
    </source>
</evidence>
<dbReference type="Gene3D" id="3.30.70.2390">
    <property type="match status" value="1"/>
</dbReference>
<sequence length="178" mass="19028">MSQAVDDDDRPYRRRRQRRATIVIAVVLLGLAGAFYYASTYFRDTAPKPQPCTTEVAAAPLTPQDVSLDVYNSTNRTGLAAAVAKQAGARGFKIKAVGNDPLGPSAKQVAQIRFGPEGEASAKLLKTHVPQAVLVNDKRKGDTIDLAVGAAWKGFGKVPVVITPTQTLRPCPTVTVQQ</sequence>
<evidence type="ECO:0000259" key="2">
    <source>
        <dbReference type="Pfam" id="PF13399"/>
    </source>
</evidence>
<reference evidence="4" key="1">
    <citation type="journal article" date="2019" name="Int. J. Syst. Evol. Microbiol.">
        <title>The Global Catalogue of Microorganisms (GCM) 10K type strain sequencing project: providing services to taxonomists for standard genome sequencing and annotation.</title>
        <authorList>
            <consortium name="The Broad Institute Genomics Platform"/>
            <consortium name="The Broad Institute Genome Sequencing Center for Infectious Disease"/>
            <person name="Wu L."/>
            <person name="Ma J."/>
        </authorList>
    </citation>
    <scope>NUCLEOTIDE SEQUENCE [LARGE SCALE GENOMIC DNA]</scope>
    <source>
        <strain evidence="4">JCM 15628</strain>
    </source>
</reference>
<feature type="domain" description="LytR/CpsA/Psr regulator C-terminal" evidence="2">
    <location>
        <begin position="65"/>
        <end position="152"/>
    </location>
</feature>
<organism evidence="3 4">
    <name type="scientific">Terrabacter lapilli</name>
    <dbReference type="NCBI Taxonomy" id="436231"/>
    <lineage>
        <taxon>Bacteria</taxon>
        <taxon>Bacillati</taxon>
        <taxon>Actinomycetota</taxon>
        <taxon>Actinomycetes</taxon>
        <taxon>Micrococcales</taxon>
        <taxon>Intrasporangiaceae</taxon>
        <taxon>Terrabacter</taxon>
    </lineage>
</organism>
<feature type="transmembrane region" description="Helical" evidence="1">
    <location>
        <begin position="20"/>
        <end position="38"/>
    </location>
</feature>
<dbReference type="Pfam" id="PF13399">
    <property type="entry name" value="LytR_C"/>
    <property type="match status" value="1"/>
</dbReference>
<dbReference type="InterPro" id="IPR027381">
    <property type="entry name" value="LytR/CpsA/Psr_C"/>
</dbReference>
<name>A0ABP5E479_9MICO</name>
<gene>
    <name evidence="3" type="ORF">GCM10009817_36910</name>
</gene>
<dbReference type="RefSeq" id="WP_344066162.1">
    <property type="nucleotide sequence ID" value="NZ_BAAAPU010000011.1"/>
</dbReference>